<name>A0ABM5F0H0_9SAUR</name>
<protein>
    <submittedName>
        <fullName evidence="9">Cytochrome P450 3A24-like</fullName>
    </submittedName>
</protein>
<dbReference type="PRINTS" id="PR00385">
    <property type="entry name" value="P450"/>
</dbReference>
<evidence type="ECO:0000256" key="3">
    <source>
        <dbReference type="ARBA" id="ARBA00022723"/>
    </source>
</evidence>
<dbReference type="SUPFAM" id="SSF48264">
    <property type="entry name" value="Cytochrome P450"/>
    <property type="match status" value="1"/>
</dbReference>
<dbReference type="PROSITE" id="PS00086">
    <property type="entry name" value="CYTOCHROME_P450"/>
    <property type="match status" value="1"/>
</dbReference>
<keyword evidence="5 7" id="KW-0408">Iron</keyword>
<reference evidence="9" key="1">
    <citation type="submission" date="2025-08" db="UniProtKB">
        <authorList>
            <consortium name="RefSeq"/>
        </authorList>
    </citation>
    <scope>IDENTIFICATION</scope>
</reference>
<comment type="similarity">
    <text evidence="1 7">Belongs to the cytochrome P450 family.</text>
</comment>
<dbReference type="PANTHER" id="PTHR24302:SF42">
    <property type="entry name" value="CYTOCHROME P450 FAMILY 3 SUBFAMILY A MEMBER 4"/>
    <property type="match status" value="1"/>
</dbReference>
<dbReference type="InterPro" id="IPR002401">
    <property type="entry name" value="Cyt_P450_E_grp-I"/>
</dbReference>
<keyword evidence="3 7" id="KW-0479">Metal-binding</keyword>
<gene>
    <name evidence="9" type="primary">LOC110083737</name>
</gene>
<dbReference type="InterPro" id="IPR001128">
    <property type="entry name" value="Cyt_P450"/>
</dbReference>
<accession>A0ABM5F0H0</accession>
<keyword evidence="6 7" id="KW-0503">Monooxygenase</keyword>
<evidence type="ECO:0000313" key="9">
    <source>
        <dbReference type="RefSeq" id="XP_072838896.1"/>
    </source>
</evidence>
<dbReference type="Pfam" id="PF00067">
    <property type="entry name" value="p450"/>
    <property type="match status" value="1"/>
</dbReference>
<evidence type="ECO:0000256" key="7">
    <source>
        <dbReference type="RuleBase" id="RU000461"/>
    </source>
</evidence>
<organism evidence="8 9">
    <name type="scientific">Pogona vitticeps</name>
    <name type="common">central bearded dragon</name>
    <dbReference type="NCBI Taxonomy" id="103695"/>
    <lineage>
        <taxon>Eukaryota</taxon>
        <taxon>Metazoa</taxon>
        <taxon>Chordata</taxon>
        <taxon>Craniata</taxon>
        <taxon>Vertebrata</taxon>
        <taxon>Euteleostomi</taxon>
        <taxon>Lepidosauria</taxon>
        <taxon>Squamata</taxon>
        <taxon>Bifurcata</taxon>
        <taxon>Unidentata</taxon>
        <taxon>Episquamata</taxon>
        <taxon>Toxicofera</taxon>
        <taxon>Iguania</taxon>
        <taxon>Acrodonta</taxon>
        <taxon>Agamidae</taxon>
        <taxon>Amphibolurinae</taxon>
        <taxon>Pogona</taxon>
    </lineage>
</organism>
<dbReference type="Proteomes" id="UP001652642">
    <property type="component" value="Chromosome 13"/>
</dbReference>
<dbReference type="Gene3D" id="1.10.630.10">
    <property type="entry name" value="Cytochrome P450"/>
    <property type="match status" value="1"/>
</dbReference>
<sequence>MSCLTKLFGLNGELEASLGVVSDEQWRRIRIVLSPNFTSGRLKEMMPIINHYGEMLLKNVQMRIKNTESIDTKVIFGAYTMDVLASTSLSIDTDSINNSKDLFVKKVQELFNLSLINPLHILTVVFPFLKPLLDILNFTLPPSSVMTFFTAVVKKIKKDRQKNKHMDRVDFLQLMVDSQIAGEISDGTNSYKALSDKEILTQAITFIFAGYDSISNTLGYLSYSLATHPDVQQKLQEEIDMLLPNQAPPTYDVIFQMEYLDMVVNENLRIYPIGGRVDRICKKTVEIHGVTIPKGTAIIIPVFVLQRLPEYWPEPEEFRPERFSKENKETLDPYTFLPFGAGPRNCIGMRFAFLVIKIAVVVLLQKFSFQTCKETPVN</sequence>
<dbReference type="PANTHER" id="PTHR24302">
    <property type="entry name" value="CYTOCHROME P450 FAMILY 3"/>
    <property type="match status" value="1"/>
</dbReference>
<evidence type="ECO:0000313" key="8">
    <source>
        <dbReference type="Proteomes" id="UP001652642"/>
    </source>
</evidence>
<evidence type="ECO:0000256" key="4">
    <source>
        <dbReference type="ARBA" id="ARBA00023002"/>
    </source>
</evidence>
<keyword evidence="4 7" id="KW-0560">Oxidoreductase</keyword>
<dbReference type="InterPro" id="IPR036396">
    <property type="entry name" value="Cyt_P450_sf"/>
</dbReference>
<dbReference type="RefSeq" id="XP_072838896.1">
    <property type="nucleotide sequence ID" value="XM_072982795.1"/>
</dbReference>
<proteinExistence type="inferred from homology"/>
<evidence type="ECO:0000256" key="6">
    <source>
        <dbReference type="ARBA" id="ARBA00023033"/>
    </source>
</evidence>
<evidence type="ECO:0000256" key="1">
    <source>
        <dbReference type="ARBA" id="ARBA00010617"/>
    </source>
</evidence>
<keyword evidence="8" id="KW-1185">Reference proteome</keyword>
<dbReference type="InterPro" id="IPR050705">
    <property type="entry name" value="Cytochrome_P450_3A"/>
</dbReference>
<dbReference type="GeneID" id="110083737"/>
<dbReference type="PRINTS" id="PR00463">
    <property type="entry name" value="EP450I"/>
</dbReference>
<evidence type="ECO:0000256" key="5">
    <source>
        <dbReference type="ARBA" id="ARBA00023004"/>
    </source>
</evidence>
<evidence type="ECO:0000256" key="2">
    <source>
        <dbReference type="ARBA" id="ARBA00022617"/>
    </source>
</evidence>
<dbReference type="InterPro" id="IPR017972">
    <property type="entry name" value="Cyt_P450_CS"/>
</dbReference>
<keyword evidence="2 7" id="KW-0349">Heme</keyword>